<gene>
    <name evidence="1" type="ORF">SBAD_LOCUS10499</name>
</gene>
<reference evidence="3" key="1">
    <citation type="submission" date="2016-06" db="UniProtKB">
        <authorList>
            <consortium name="WormBaseParasite"/>
        </authorList>
    </citation>
    <scope>IDENTIFICATION</scope>
</reference>
<dbReference type="EMBL" id="UZAM01014171">
    <property type="protein sequence ID" value="VDP32357.1"/>
    <property type="molecule type" value="Genomic_DNA"/>
</dbReference>
<organism evidence="3">
    <name type="scientific">Soboliphyme baturini</name>
    <dbReference type="NCBI Taxonomy" id="241478"/>
    <lineage>
        <taxon>Eukaryota</taxon>
        <taxon>Metazoa</taxon>
        <taxon>Ecdysozoa</taxon>
        <taxon>Nematoda</taxon>
        <taxon>Enoplea</taxon>
        <taxon>Dorylaimia</taxon>
        <taxon>Dioctophymatida</taxon>
        <taxon>Dioctophymatoidea</taxon>
        <taxon>Soboliphymatidae</taxon>
        <taxon>Soboliphyme</taxon>
    </lineage>
</organism>
<reference evidence="1 2" key="2">
    <citation type="submission" date="2018-11" db="EMBL/GenBank/DDBJ databases">
        <authorList>
            <consortium name="Pathogen Informatics"/>
        </authorList>
    </citation>
    <scope>NUCLEOTIDE SEQUENCE [LARGE SCALE GENOMIC DNA]</scope>
</reference>
<name>A0A183J3Q1_9BILA</name>
<accession>A0A183J3Q1</accession>
<keyword evidence="2" id="KW-1185">Reference proteome</keyword>
<dbReference type="WBParaSite" id="SBAD_0001086501-mRNA-1">
    <property type="protein sequence ID" value="SBAD_0001086501-mRNA-1"/>
    <property type="gene ID" value="SBAD_0001086501"/>
</dbReference>
<evidence type="ECO:0000313" key="3">
    <source>
        <dbReference type="WBParaSite" id="SBAD_0001086501-mRNA-1"/>
    </source>
</evidence>
<dbReference type="AlphaFoldDB" id="A0A183J3Q1"/>
<dbReference type="Proteomes" id="UP000270296">
    <property type="component" value="Unassembled WGS sequence"/>
</dbReference>
<protein>
    <submittedName>
        <fullName evidence="3">Tnp_zf-ribbon_2 domain-containing protein</fullName>
    </submittedName>
</protein>
<sequence>MGFLRRVAGLLRFDMVPSADVRKILGVQPLLLQMKKFLLGCLRHALRMILERKAKKPLLSQPTYRGLQGRPGMTCHECKERLCPRLRLSVAEGQTWARIGNVEDIV</sequence>
<evidence type="ECO:0000313" key="1">
    <source>
        <dbReference type="EMBL" id="VDP32357.1"/>
    </source>
</evidence>
<evidence type="ECO:0000313" key="2">
    <source>
        <dbReference type="Proteomes" id="UP000270296"/>
    </source>
</evidence>
<proteinExistence type="predicted"/>